<dbReference type="KEGG" id="pdl:Pyrde_1022"/>
<proteinExistence type="predicted"/>
<accession>A0A0P0N382</accession>
<evidence type="ECO:0000313" key="1">
    <source>
        <dbReference type="EMBL" id="ALL01070.1"/>
    </source>
</evidence>
<organism evidence="1 3">
    <name type="scientific">Pyrodictium delaneyi</name>
    <dbReference type="NCBI Taxonomy" id="1273541"/>
    <lineage>
        <taxon>Archaea</taxon>
        <taxon>Thermoproteota</taxon>
        <taxon>Thermoprotei</taxon>
        <taxon>Desulfurococcales</taxon>
        <taxon>Pyrodictiaceae</taxon>
        <taxon>Pyrodictium</taxon>
    </lineage>
</organism>
<sequence>MPIVFPWEKRELEKIAAEMNIKLGFKPSQAFIDEDGACVVTLYKWIIQGFCPFFNRASRHCMIHEDKPLACKMYPLLVELPSGKLMASGKCDWIKQHGPKLMEHLSTRPELIPELFPNEFEAAKRVFIEFMTINSFIERHGLRPMDVSKLSECASVYDIDEYMARSE</sequence>
<dbReference type="Pfam" id="PF03692">
    <property type="entry name" value="CxxCxxCC"/>
    <property type="match status" value="1"/>
</dbReference>
<reference evidence="2 4" key="2">
    <citation type="submission" date="2017-05" db="EMBL/GenBank/DDBJ databases">
        <title>The draft genome of the hyperthermophilic archaeon 'Pyrodictium delaneyi strain Hulk', an iron and nitrate reducer, reveals the capacity for sulfate reduction.</title>
        <authorList>
            <person name="Demey L.M."/>
            <person name="Miller C."/>
            <person name="Manzella M."/>
            <person name="Reguera G."/>
            <person name="Kashefi K."/>
        </authorList>
    </citation>
    <scope>NUCLEOTIDE SEQUENCE [LARGE SCALE GENOMIC DNA]</scope>
    <source>
        <strain evidence="2 4">Hulk</strain>
    </source>
</reference>
<keyword evidence="4" id="KW-1185">Reference proteome</keyword>
<name>A0A0P0N382_9CREN</name>
<reference evidence="1 3" key="1">
    <citation type="submission" date="2015-10" db="EMBL/GenBank/DDBJ databases">
        <title>Complete genome sequence of hyperthermophilic archaeon Pyrodictium delaneyi Su06.</title>
        <authorList>
            <person name="Jung J.-H."/>
            <person name="Lin J."/>
            <person name="Holden J.F."/>
            <person name="Park C.-S."/>
        </authorList>
    </citation>
    <scope>NUCLEOTIDE SEQUENCE [LARGE SCALE GENOMIC DNA]</scope>
    <source>
        <strain evidence="1 3">Su06</strain>
    </source>
</reference>
<evidence type="ECO:0000313" key="4">
    <source>
        <dbReference type="Proteomes" id="UP000196694"/>
    </source>
</evidence>
<dbReference type="EMBL" id="CP013011">
    <property type="protein sequence ID" value="ALL01070.1"/>
    <property type="molecule type" value="Genomic_DNA"/>
</dbReference>
<dbReference type="AlphaFoldDB" id="A0A0P0N382"/>
<dbReference type="InterPro" id="IPR005358">
    <property type="entry name" value="Puta_zinc/iron-chelating_dom"/>
</dbReference>
<dbReference type="EMBL" id="NCQP01000001">
    <property type="protein sequence ID" value="OWJ55343.1"/>
    <property type="molecule type" value="Genomic_DNA"/>
</dbReference>
<protein>
    <submittedName>
        <fullName evidence="2">Zinc/iron-chelating domain-containing protein</fullName>
    </submittedName>
</protein>
<dbReference type="Proteomes" id="UP000058613">
    <property type="component" value="Chromosome"/>
</dbReference>
<gene>
    <name evidence="2" type="ORF">Pdsh_00530</name>
    <name evidence="1" type="ORF">Pyrde_1022</name>
</gene>
<evidence type="ECO:0000313" key="2">
    <source>
        <dbReference type="EMBL" id="OWJ55343.1"/>
    </source>
</evidence>
<evidence type="ECO:0000313" key="3">
    <source>
        <dbReference type="Proteomes" id="UP000058613"/>
    </source>
</evidence>
<dbReference type="Proteomes" id="UP000196694">
    <property type="component" value="Unassembled WGS sequence"/>
</dbReference>